<dbReference type="EMBL" id="FZOD01000019">
    <property type="protein sequence ID" value="SNS92929.1"/>
    <property type="molecule type" value="Genomic_DNA"/>
</dbReference>
<feature type="region of interest" description="Disordered" evidence="1">
    <location>
        <begin position="27"/>
        <end position="71"/>
    </location>
</feature>
<keyword evidence="3" id="KW-1185">Reference proteome</keyword>
<organism evidence="2 3">
    <name type="scientific">Streptosporangium subroseum</name>
    <dbReference type="NCBI Taxonomy" id="106412"/>
    <lineage>
        <taxon>Bacteria</taxon>
        <taxon>Bacillati</taxon>
        <taxon>Actinomycetota</taxon>
        <taxon>Actinomycetes</taxon>
        <taxon>Streptosporangiales</taxon>
        <taxon>Streptosporangiaceae</taxon>
        <taxon>Streptosporangium</taxon>
    </lineage>
</organism>
<dbReference type="AlphaFoldDB" id="A0A239IHC6"/>
<accession>A0A239IHC6</accession>
<protein>
    <submittedName>
        <fullName evidence="2">Uncharacterized protein</fullName>
    </submittedName>
</protein>
<name>A0A239IHC6_9ACTN</name>
<evidence type="ECO:0000313" key="2">
    <source>
        <dbReference type="EMBL" id="SNS92929.1"/>
    </source>
</evidence>
<sequence>MIFFQAGPGSAYGAVPLPVHALGQSKKWEAAGTPQKAVGRPVSKWGPREEASENGGAEAYGRRPGKADEQR</sequence>
<gene>
    <name evidence="2" type="ORF">SAMN05216276_1019135</name>
</gene>
<proteinExistence type="predicted"/>
<reference evidence="2 3" key="1">
    <citation type="submission" date="2017-06" db="EMBL/GenBank/DDBJ databases">
        <authorList>
            <person name="Kim H.J."/>
            <person name="Triplett B.A."/>
        </authorList>
    </citation>
    <scope>NUCLEOTIDE SEQUENCE [LARGE SCALE GENOMIC DNA]</scope>
    <source>
        <strain evidence="2 3">CGMCC 4.2132</strain>
    </source>
</reference>
<evidence type="ECO:0000256" key="1">
    <source>
        <dbReference type="SAM" id="MobiDB-lite"/>
    </source>
</evidence>
<dbReference type="Proteomes" id="UP000198282">
    <property type="component" value="Unassembled WGS sequence"/>
</dbReference>
<evidence type="ECO:0000313" key="3">
    <source>
        <dbReference type="Proteomes" id="UP000198282"/>
    </source>
</evidence>